<dbReference type="Proteomes" id="UP000266841">
    <property type="component" value="Unassembled WGS sequence"/>
</dbReference>
<evidence type="ECO:0000313" key="3">
    <source>
        <dbReference type="Proteomes" id="UP000266841"/>
    </source>
</evidence>
<sequence>MLMAGPVADPPTGCSIVGRRVILGFSASRTGWGDERDGTGRRPVSTKSPIGFKPDGGTATVKPARIRRRQRFGSAETSTTATSAPQAKGGSSPERVAIAASFPRSSLALRRKDSTRSVPAEAAGSSSSRHGRAGRPDCYLPRPIPGDRTSPGGRLSGAREER</sequence>
<dbReference type="AlphaFoldDB" id="K0T2E4"/>
<organism evidence="2 3">
    <name type="scientific">Thalassiosira oceanica</name>
    <name type="common">Marine diatom</name>
    <dbReference type="NCBI Taxonomy" id="159749"/>
    <lineage>
        <taxon>Eukaryota</taxon>
        <taxon>Sar</taxon>
        <taxon>Stramenopiles</taxon>
        <taxon>Ochrophyta</taxon>
        <taxon>Bacillariophyta</taxon>
        <taxon>Coscinodiscophyceae</taxon>
        <taxon>Thalassiosirophycidae</taxon>
        <taxon>Thalassiosirales</taxon>
        <taxon>Thalassiosiraceae</taxon>
        <taxon>Thalassiosira</taxon>
    </lineage>
</organism>
<accession>K0T2E4</accession>
<dbReference type="EMBL" id="AGNL01017082">
    <property type="protein sequence ID" value="EJK64602.1"/>
    <property type="molecule type" value="Genomic_DNA"/>
</dbReference>
<keyword evidence="3" id="KW-1185">Reference proteome</keyword>
<feature type="region of interest" description="Disordered" evidence="1">
    <location>
        <begin position="27"/>
        <end position="162"/>
    </location>
</feature>
<feature type="compositionally biased region" description="Low complexity" evidence="1">
    <location>
        <begin position="74"/>
        <end position="84"/>
    </location>
</feature>
<gene>
    <name evidence="2" type="ORF">THAOC_14650</name>
</gene>
<name>K0T2E4_THAOC</name>
<evidence type="ECO:0000256" key="1">
    <source>
        <dbReference type="SAM" id="MobiDB-lite"/>
    </source>
</evidence>
<reference evidence="2 3" key="1">
    <citation type="journal article" date="2012" name="Genome Biol.">
        <title>Genome and low-iron response of an oceanic diatom adapted to chronic iron limitation.</title>
        <authorList>
            <person name="Lommer M."/>
            <person name="Specht M."/>
            <person name="Roy A.S."/>
            <person name="Kraemer L."/>
            <person name="Andreson R."/>
            <person name="Gutowska M.A."/>
            <person name="Wolf J."/>
            <person name="Bergner S.V."/>
            <person name="Schilhabel M.B."/>
            <person name="Klostermeier U.C."/>
            <person name="Beiko R.G."/>
            <person name="Rosenstiel P."/>
            <person name="Hippler M."/>
            <person name="Laroche J."/>
        </authorList>
    </citation>
    <scope>NUCLEOTIDE SEQUENCE [LARGE SCALE GENOMIC DNA]</scope>
    <source>
        <strain evidence="2 3">CCMP1005</strain>
    </source>
</reference>
<proteinExistence type="predicted"/>
<comment type="caution">
    <text evidence="2">The sequence shown here is derived from an EMBL/GenBank/DDBJ whole genome shotgun (WGS) entry which is preliminary data.</text>
</comment>
<protein>
    <submittedName>
        <fullName evidence="2">Uncharacterized protein</fullName>
    </submittedName>
</protein>
<evidence type="ECO:0000313" key="2">
    <source>
        <dbReference type="EMBL" id="EJK64602.1"/>
    </source>
</evidence>